<organism evidence="2 3">
    <name type="scientific">Trachymyrmex septentrionalis</name>
    <dbReference type="NCBI Taxonomy" id="34720"/>
    <lineage>
        <taxon>Eukaryota</taxon>
        <taxon>Metazoa</taxon>
        <taxon>Ecdysozoa</taxon>
        <taxon>Arthropoda</taxon>
        <taxon>Hexapoda</taxon>
        <taxon>Insecta</taxon>
        <taxon>Pterygota</taxon>
        <taxon>Neoptera</taxon>
        <taxon>Endopterygota</taxon>
        <taxon>Hymenoptera</taxon>
        <taxon>Apocrita</taxon>
        <taxon>Aculeata</taxon>
        <taxon>Formicoidea</taxon>
        <taxon>Formicidae</taxon>
        <taxon>Myrmicinae</taxon>
        <taxon>Trachymyrmex</taxon>
    </lineage>
</organism>
<dbReference type="Proteomes" id="UP000078541">
    <property type="component" value="Unassembled WGS sequence"/>
</dbReference>
<proteinExistence type="predicted"/>
<reference evidence="2 3" key="1">
    <citation type="submission" date="2016-03" db="EMBL/GenBank/DDBJ databases">
        <title>Trachymyrmex septentrionalis WGS genome.</title>
        <authorList>
            <person name="Nygaard S."/>
            <person name="Hu H."/>
            <person name="Boomsma J."/>
            <person name="Zhang G."/>
        </authorList>
    </citation>
    <scope>NUCLEOTIDE SEQUENCE [LARGE SCALE GENOMIC DNA]</scope>
    <source>
        <strain evidence="2">Tsep2-gDNA-1</strain>
        <tissue evidence="2">Whole body</tissue>
    </source>
</reference>
<keyword evidence="1" id="KW-1133">Transmembrane helix</keyword>
<keyword evidence="3" id="KW-1185">Reference proteome</keyword>
<name>A0A195FCC3_9HYME</name>
<feature type="transmembrane region" description="Helical" evidence="1">
    <location>
        <begin position="20"/>
        <end position="38"/>
    </location>
</feature>
<keyword evidence="1" id="KW-0812">Transmembrane</keyword>
<evidence type="ECO:0000313" key="2">
    <source>
        <dbReference type="EMBL" id="KYN38285.1"/>
    </source>
</evidence>
<gene>
    <name evidence="2" type="ORF">ALC56_07325</name>
</gene>
<evidence type="ECO:0000313" key="3">
    <source>
        <dbReference type="Proteomes" id="UP000078541"/>
    </source>
</evidence>
<accession>A0A195FCC3</accession>
<evidence type="ECO:0000256" key="1">
    <source>
        <dbReference type="SAM" id="Phobius"/>
    </source>
</evidence>
<dbReference type="EMBL" id="KQ981673">
    <property type="protein sequence ID" value="KYN38285.1"/>
    <property type="molecule type" value="Genomic_DNA"/>
</dbReference>
<feature type="non-terminal residue" evidence="2">
    <location>
        <position position="1"/>
    </location>
</feature>
<dbReference type="AlphaFoldDB" id="A0A195FCC3"/>
<sequence>RDETVTHGCTSARRSHPVSVFPFFCSLLTGIYFAVGTMKKMRSNAEVDKGYDRVLSRSAECTDEPFIFQYLVLKHRDHPSRIRLALAKTRDFCHRVMYDPMSSRIARPDERRKQLFVLPLTRSTTPLIQWQ</sequence>
<protein>
    <submittedName>
        <fullName evidence="2">Uncharacterized protein</fullName>
    </submittedName>
</protein>
<keyword evidence="1" id="KW-0472">Membrane</keyword>